<evidence type="ECO:0000256" key="6">
    <source>
        <dbReference type="SAM" id="Phobius"/>
    </source>
</evidence>
<keyword evidence="4 6" id="KW-1133">Transmembrane helix</keyword>
<name>A0A090MT61_AFIFE</name>
<dbReference type="Proteomes" id="UP000035762">
    <property type="component" value="Unassembled WGS sequence"/>
</dbReference>
<keyword evidence="3 6" id="KW-0812">Transmembrane</keyword>
<comment type="caution">
    <text evidence="8">The sequence shown here is derived from an EMBL/GenBank/DDBJ whole genome shotgun (WGS) entry which is preliminary data.</text>
</comment>
<dbReference type="InterPro" id="IPR008457">
    <property type="entry name" value="Cu-R_CopD_dom"/>
</dbReference>
<dbReference type="PANTHER" id="PTHR34820:SF4">
    <property type="entry name" value="INNER MEMBRANE PROTEIN YEBZ"/>
    <property type="match status" value="1"/>
</dbReference>
<feature type="transmembrane region" description="Helical" evidence="6">
    <location>
        <begin position="293"/>
        <end position="316"/>
    </location>
</feature>
<gene>
    <name evidence="8" type="primary">yebZ</name>
    <name evidence="8" type="ORF">BN961_03985</name>
</gene>
<feature type="transmembrane region" description="Helical" evidence="6">
    <location>
        <begin position="243"/>
        <end position="263"/>
    </location>
</feature>
<dbReference type="Pfam" id="PF05425">
    <property type="entry name" value="CopD"/>
    <property type="match status" value="1"/>
</dbReference>
<feature type="transmembrane region" description="Helical" evidence="6">
    <location>
        <begin position="12"/>
        <end position="36"/>
    </location>
</feature>
<evidence type="ECO:0000313" key="9">
    <source>
        <dbReference type="Proteomes" id="UP000035762"/>
    </source>
</evidence>
<dbReference type="NCBIfam" id="NF033808">
    <property type="entry name" value="copper_CopD"/>
    <property type="match status" value="1"/>
</dbReference>
<accession>A0A090MT61</accession>
<keyword evidence="9" id="KW-1185">Reference proteome</keyword>
<evidence type="ECO:0000256" key="5">
    <source>
        <dbReference type="ARBA" id="ARBA00023136"/>
    </source>
</evidence>
<evidence type="ECO:0000256" key="1">
    <source>
        <dbReference type="ARBA" id="ARBA00004651"/>
    </source>
</evidence>
<proteinExistence type="predicted"/>
<dbReference type="STRING" id="1035.BN961_03985"/>
<sequence length="319" mass="33581">MDLLGAGIDGPLIVIRAIHFAATAITAGTLIFRAVVAEPALRSTQVATTVVRSQIHLTAWTGLVIAAVTGVIWLQLQAVSMSGLHFGEAMTSGVLSTVVNETQFGLVSTIRFVLAIILAACLASDCLALSRWSGLASALGLIAAIAWTGHAGSTPGETGYLHLMADALHLIAAAAWLGGLVSLALLLAAAWRYHTLAWVSLARDAVQRFSMLGIVSVATLLVSGIVNSWILVGSVHALLITQYGQLLMLKVIVFAIMLMFAAANRFLLTPRLVISSENDAQPKVLRQLTRNSLIEIALGFAIFAIVGVLGMLHPAIHSL</sequence>
<feature type="transmembrane region" description="Helical" evidence="6">
    <location>
        <begin position="104"/>
        <end position="122"/>
    </location>
</feature>
<dbReference type="OrthoDB" id="8255956at2"/>
<evidence type="ECO:0000313" key="8">
    <source>
        <dbReference type="EMBL" id="CEG10545.1"/>
    </source>
</evidence>
<evidence type="ECO:0000259" key="7">
    <source>
        <dbReference type="Pfam" id="PF05425"/>
    </source>
</evidence>
<organism evidence="8 9">
    <name type="scientific">Afipia felis</name>
    <name type="common">Cat scratch disease bacillus</name>
    <dbReference type="NCBI Taxonomy" id="1035"/>
    <lineage>
        <taxon>Bacteria</taxon>
        <taxon>Pseudomonadati</taxon>
        <taxon>Pseudomonadota</taxon>
        <taxon>Alphaproteobacteria</taxon>
        <taxon>Hyphomicrobiales</taxon>
        <taxon>Nitrobacteraceae</taxon>
        <taxon>Afipia</taxon>
    </lineage>
</organism>
<reference evidence="8 9" key="1">
    <citation type="journal article" date="2014" name="Genome Announc.">
        <title>Genome Sequence of Afipia felis Strain 76713, Isolated in Hospital Water Using an Amoeba Co-Culture Procedure.</title>
        <authorList>
            <person name="Benamar S."/>
            <person name="La Scola B."/>
            <person name="Croce O."/>
        </authorList>
    </citation>
    <scope>NUCLEOTIDE SEQUENCE [LARGE SCALE GENOMIC DNA]</scope>
    <source>
        <strain evidence="8 9">76713</strain>
    </source>
</reference>
<feature type="transmembrane region" description="Helical" evidence="6">
    <location>
        <begin position="129"/>
        <end position="147"/>
    </location>
</feature>
<feature type="transmembrane region" description="Helical" evidence="6">
    <location>
        <begin position="167"/>
        <end position="188"/>
    </location>
</feature>
<evidence type="ECO:0000256" key="3">
    <source>
        <dbReference type="ARBA" id="ARBA00022692"/>
    </source>
</evidence>
<dbReference type="AlphaFoldDB" id="A0A090MT61"/>
<protein>
    <submittedName>
        <fullName evidence="8">Inner membrane protein YebZ</fullName>
    </submittedName>
</protein>
<keyword evidence="2" id="KW-1003">Cell membrane</keyword>
<keyword evidence="5 6" id="KW-0472">Membrane</keyword>
<evidence type="ECO:0000256" key="2">
    <source>
        <dbReference type="ARBA" id="ARBA00022475"/>
    </source>
</evidence>
<feature type="domain" description="Copper resistance protein D" evidence="7">
    <location>
        <begin position="205"/>
        <end position="309"/>
    </location>
</feature>
<dbReference type="InterPro" id="IPR032694">
    <property type="entry name" value="CopC/D"/>
</dbReference>
<comment type="subcellular location">
    <subcellularLocation>
        <location evidence="1">Cell membrane</location>
        <topology evidence="1">Multi-pass membrane protein</topology>
    </subcellularLocation>
</comment>
<dbReference type="PANTHER" id="PTHR34820">
    <property type="entry name" value="INNER MEMBRANE PROTEIN YEBZ"/>
    <property type="match status" value="1"/>
</dbReference>
<dbReference type="EMBL" id="CCAZ020000003">
    <property type="protein sequence ID" value="CEG10545.1"/>
    <property type="molecule type" value="Genomic_DNA"/>
</dbReference>
<dbReference type="GO" id="GO:0005886">
    <property type="term" value="C:plasma membrane"/>
    <property type="evidence" value="ECO:0007669"/>
    <property type="project" value="UniProtKB-SubCell"/>
</dbReference>
<dbReference type="InterPro" id="IPR047689">
    <property type="entry name" value="CopD"/>
</dbReference>
<dbReference type="GO" id="GO:0006825">
    <property type="term" value="P:copper ion transport"/>
    <property type="evidence" value="ECO:0007669"/>
    <property type="project" value="InterPro"/>
</dbReference>
<feature type="transmembrane region" description="Helical" evidence="6">
    <location>
        <begin position="57"/>
        <end position="76"/>
    </location>
</feature>
<evidence type="ECO:0000256" key="4">
    <source>
        <dbReference type="ARBA" id="ARBA00022989"/>
    </source>
</evidence>
<feature type="transmembrane region" description="Helical" evidence="6">
    <location>
        <begin position="209"/>
        <end position="231"/>
    </location>
</feature>